<accession>A0A200QRJ2</accession>
<keyword evidence="2" id="KW-1185">Reference proteome</keyword>
<organism evidence="1 2">
    <name type="scientific">Macleaya cordata</name>
    <name type="common">Five-seeded plume-poppy</name>
    <name type="synonym">Bocconia cordata</name>
    <dbReference type="NCBI Taxonomy" id="56857"/>
    <lineage>
        <taxon>Eukaryota</taxon>
        <taxon>Viridiplantae</taxon>
        <taxon>Streptophyta</taxon>
        <taxon>Embryophyta</taxon>
        <taxon>Tracheophyta</taxon>
        <taxon>Spermatophyta</taxon>
        <taxon>Magnoliopsida</taxon>
        <taxon>Ranunculales</taxon>
        <taxon>Papaveraceae</taxon>
        <taxon>Papaveroideae</taxon>
        <taxon>Macleaya</taxon>
    </lineage>
</organism>
<evidence type="ECO:0000313" key="1">
    <source>
        <dbReference type="EMBL" id="OVA13063.1"/>
    </source>
</evidence>
<name>A0A200QRJ2_MACCD</name>
<gene>
    <name evidence="1" type="ORF">BVC80_8941g13</name>
</gene>
<dbReference type="Proteomes" id="UP000195402">
    <property type="component" value="Unassembled WGS sequence"/>
</dbReference>
<dbReference type="PANTHER" id="PTHR36617:SF16">
    <property type="entry name" value="OS04G0516500 PROTEIN"/>
    <property type="match status" value="1"/>
</dbReference>
<comment type="caution">
    <text evidence="1">The sequence shown here is derived from an EMBL/GenBank/DDBJ whole genome shotgun (WGS) entry which is preliminary data.</text>
</comment>
<sequence>MIKLKANKGNKTLFWKDRWCSSIPLDEGYSKICKISRNKNNLISSMIEGAGTSCAWNFGLKRDMESEEVALVTNLLNSIGSPNTFQEVDQEDDEWCWTANPSGKFTV</sequence>
<dbReference type="OrthoDB" id="1731747at2759"/>
<dbReference type="AlphaFoldDB" id="A0A200QRJ2"/>
<proteinExistence type="predicted"/>
<dbReference type="EMBL" id="MVGT01001242">
    <property type="protein sequence ID" value="OVA13063.1"/>
    <property type="molecule type" value="Genomic_DNA"/>
</dbReference>
<protein>
    <recommendedName>
        <fullName evidence="3">Reverse transcriptase zinc-binding domain</fullName>
    </recommendedName>
</protein>
<reference evidence="1 2" key="1">
    <citation type="journal article" date="2017" name="Mol. Plant">
        <title>The Genome of Medicinal Plant Macleaya cordata Provides New Insights into Benzylisoquinoline Alkaloids Metabolism.</title>
        <authorList>
            <person name="Liu X."/>
            <person name="Liu Y."/>
            <person name="Huang P."/>
            <person name="Ma Y."/>
            <person name="Qing Z."/>
            <person name="Tang Q."/>
            <person name="Cao H."/>
            <person name="Cheng P."/>
            <person name="Zheng Y."/>
            <person name="Yuan Z."/>
            <person name="Zhou Y."/>
            <person name="Liu J."/>
            <person name="Tang Z."/>
            <person name="Zhuo Y."/>
            <person name="Zhang Y."/>
            <person name="Yu L."/>
            <person name="Huang J."/>
            <person name="Yang P."/>
            <person name="Peng Q."/>
            <person name="Zhang J."/>
            <person name="Jiang W."/>
            <person name="Zhang Z."/>
            <person name="Lin K."/>
            <person name="Ro D.K."/>
            <person name="Chen X."/>
            <person name="Xiong X."/>
            <person name="Shang Y."/>
            <person name="Huang S."/>
            <person name="Zeng J."/>
        </authorList>
    </citation>
    <scope>NUCLEOTIDE SEQUENCE [LARGE SCALE GENOMIC DNA]</scope>
    <source>
        <strain evidence="2">cv. BLH2017</strain>
        <tissue evidence="1">Root</tissue>
    </source>
</reference>
<dbReference type="InParanoid" id="A0A200QRJ2"/>
<evidence type="ECO:0000313" key="2">
    <source>
        <dbReference type="Proteomes" id="UP000195402"/>
    </source>
</evidence>
<dbReference type="PANTHER" id="PTHR36617">
    <property type="entry name" value="PROTEIN, PUTATIVE-RELATED"/>
    <property type="match status" value="1"/>
</dbReference>
<evidence type="ECO:0008006" key="3">
    <source>
        <dbReference type="Google" id="ProtNLM"/>
    </source>
</evidence>